<comment type="caution">
    <text evidence="1">The sequence shown here is derived from an EMBL/GenBank/DDBJ whole genome shotgun (WGS) entry which is preliminary data.</text>
</comment>
<sequence length="175" mass="19084">MESIDNTLIKSKYRILCEGDSMFNFLEPNFCCGVFCSPLTGGGGDGGDGGGGGNGGGCFTDDLVLITPNGLRKFRELKVGDLILTPDGYKPIEEIYYKGVQRIYIYKGLKLSPTQPIVLSNGNLQSLALAKDVGVETSIYEHTWDLKVEGALFYALGENDEKIILVDYPKKETII</sequence>
<dbReference type="SUPFAM" id="SSF51294">
    <property type="entry name" value="Hedgehog/intein (Hint) domain"/>
    <property type="match status" value="1"/>
</dbReference>
<name>A0A2T9X8G3_9CREN</name>
<gene>
    <name evidence="1" type="ORF">DDW13_03470</name>
</gene>
<reference evidence="1 2" key="1">
    <citation type="journal article" date="2015" name="Appl. Environ. Microbiol.">
        <title>Nanoarchaeota, Their Sulfolobales Host, and Nanoarchaeota Virus Distribution across Yellowstone National Park Hot Springs.</title>
        <authorList>
            <person name="Munson-McGee J.H."/>
            <person name="Field E.K."/>
            <person name="Bateson M."/>
            <person name="Rooney C."/>
            <person name="Stepanauskas R."/>
            <person name="Young M.J."/>
        </authorList>
    </citation>
    <scope>NUCLEOTIDE SEQUENCE [LARGE SCALE GENOMIC DNA]</scope>
    <source>
        <strain evidence="1">SCGC AC-742_N10</strain>
    </source>
</reference>
<evidence type="ECO:0008006" key="3">
    <source>
        <dbReference type="Google" id="ProtNLM"/>
    </source>
</evidence>
<accession>A0A2T9X8G3</accession>
<evidence type="ECO:0000313" key="1">
    <source>
        <dbReference type="EMBL" id="PVU76325.1"/>
    </source>
</evidence>
<dbReference type="InterPro" id="IPR036844">
    <property type="entry name" value="Hint_dom_sf"/>
</dbReference>
<proteinExistence type="predicted"/>
<organism evidence="1 2">
    <name type="scientific">Acidianus hospitalis</name>
    <dbReference type="NCBI Taxonomy" id="563177"/>
    <lineage>
        <taxon>Archaea</taxon>
        <taxon>Thermoproteota</taxon>
        <taxon>Thermoprotei</taxon>
        <taxon>Sulfolobales</taxon>
        <taxon>Sulfolobaceae</taxon>
        <taxon>Acidianus</taxon>
    </lineage>
</organism>
<dbReference type="EMBL" id="QEFD01000108">
    <property type="protein sequence ID" value="PVU76325.1"/>
    <property type="molecule type" value="Genomic_DNA"/>
</dbReference>
<evidence type="ECO:0000313" key="2">
    <source>
        <dbReference type="Proteomes" id="UP000245638"/>
    </source>
</evidence>
<dbReference type="AlphaFoldDB" id="A0A2T9X8G3"/>
<protein>
    <recommendedName>
        <fullName evidence="3">Hedgehog/Intein (Hint) domain-containing protein</fullName>
    </recommendedName>
</protein>
<dbReference type="Proteomes" id="UP000245638">
    <property type="component" value="Unassembled WGS sequence"/>
</dbReference>